<feature type="transmembrane region" description="Helical" evidence="2">
    <location>
        <begin position="331"/>
        <end position="355"/>
    </location>
</feature>
<protein>
    <submittedName>
        <fullName evidence="4">M48 family metalloprotease</fullName>
        <ecNumber evidence="4">3.4.24.-</ecNumber>
    </submittedName>
</protein>
<keyword evidence="4" id="KW-0482">Metalloprotease</keyword>
<dbReference type="CDD" id="cd07341">
    <property type="entry name" value="M56_BlaR1_MecR1_like"/>
    <property type="match status" value="1"/>
</dbReference>
<evidence type="ECO:0000313" key="4">
    <source>
        <dbReference type="EMBL" id="MCY1073095.1"/>
    </source>
</evidence>
<keyword evidence="2" id="KW-1133">Transmembrane helix</keyword>
<feature type="domain" description="Peptidase M56" evidence="3">
    <location>
        <begin position="126"/>
        <end position="290"/>
    </location>
</feature>
<dbReference type="InterPro" id="IPR008756">
    <property type="entry name" value="Peptidase_M56"/>
</dbReference>
<dbReference type="PANTHER" id="PTHR34978:SF3">
    <property type="entry name" value="SLR0241 PROTEIN"/>
    <property type="match status" value="1"/>
</dbReference>
<feature type="transmembrane region" description="Helical" evidence="2">
    <location>
        <begin position="12"/>
        <end position="31"/>
    </location>
</feature>
<evidence type="ECO:0000259" key="3">
    <source>
        <dbReference type="Pfam" id="PF05569"/>
    </source>
</evidence>
<feature type="transmembrane region" description="Helical" evidence="2">
    <location>
        <begin position="127"/>
        <end position="147"/>
    </location>
</feature>
<proteinExistence type="predicted"/>
<dbReference type="Pfam" id="PF05569">
    <property type="entry name" value="Peptidase_M56"/>
    <property type="match status" value="1"/>
</dbReference>
<feature type="transmembrane region" description="Helical" evidence="2">
    <location>
        <begin position="43"/>
        <end position="65"/>
    </location>
</feature>
<name>A0ABT3ZUK7_9BACT</name>
<organism evidence="4 5">
    <name type="scientific">Archangium lansingense</name>
    <dbReference type="NCBI Taxonomy" id="2995310"/>
    <lineage>
        <taxon>Bacteria</taxon>
        <taxon>Pseudomonadati</taxon>
        <taxon>Myxococcota</taxon>
        <taxon>Myxococcia</taxon>
        <taxon>Myxococcales</taxon>
        <taxon>Cystobacterineae</taxon>
        <taxon>Archangiaceae</taxon>
        <taxon>Archangium</taxon>
    </lineage>
</organism>
<keyword evidence="2" id="KW-0472">Membrane</keyword>
<keyword evidence="5" id="KW-1185">Reference proteome</keyword>
<dbReference type="EMBL" id="JAPNKA010000001">
    <property type="protein sequence ID" value="MCY1073095.1"/>
    <property type="molecule type" value="Genomic_DNA"/>
</dbReference>
<reference evidence="4 5" key="1">
    <citation type="submission" date="2022-11" db="EMBL/GenBank/DDBJ databases">
        <title>Minimal conservation of predation-associated metabolite biosynthetic gene clusters underscores biosynthetic potential of Myxococcota including descriptions for ten novel species: Archangium lansinium sp. nov., Myxococcus landrumus sp. nov., Nannocystis bai.</title>
        <authorList>
            <person name="Ahearne A."/>
            <person name="Stevens C."/>
            <person name="Phillips K."/>
        </authorList>
    </citation>
    <scope>NUCLEOTIDE SEQUENCE [LARGE SCALE GENOMIC DNA]</scope>
    <source>
        <strain evidence="4 5">MIWBW</strain>
    </source>
</reference>
<dbReference type="PANTHER" id="PTHR34978">
    <property type="entry name" value="POSSIBLE SENSOR-TRANSDUCER PROTEIN BLAR"/>
    <property type="match status" value="1"/>
</dbReference>
<keyword evidence="2" id="KW-0812">Transmembrane</keyword>
<accession>A0ABT3ZUK7</accession>
<keyword evidence="4" id="KW-0645">Protease</keyword>
<evidence type="ECO:0000313" key="5">
    <source>
        <dbReference type="Proteomes" id="UP001207654"/>
    </source>
</evidence>
<dbReference type="RefSeq" id="WP_267532112.1">
    <property type="nucleotide sequence ID" value="NZ_JAPNKA010000001.1"/>
</dbReference>
<sequence>MNGAVSQSLGWALLHLLWQGTLVAVALAVALRVLDRRAASTRYLLACGALALMLVLPALTGWHHYSSLQNAEPLPSAPASMKLTSAALPAPGFVLERAVDVRPLVTPRAPAPTPVLERALPLLGEHMHWLVLAWGLGVTASSLRLLSGWLKLRRLVREAEPAPAEWQDAMERLARRLGMTRPVQLLRSAALDVPAAVGWLRPVVLLPVTALTGLSARQLEMVLAHELAHIRRYDFAVNLVQTLVETLLFYHPAVWWMSRVIRVEREHCCDDIAVGTSGNAVSYARALTALESLRVLPLGTTSPAMSALGGSLTDRVRRLVGAPAARCSSRWVAGASVVTLMSGVAVAAPLAALVMPERPAASAEAPVPPAPASAPMAVEPPDAPDAVVLPTPAQLAVPRPAPVPAAMARVLPAPLAVASPVLAQAPAPNPNPNPNPKPKIAEDKDSDYDEDGDTTRVGDKPLSVDQLVALKVAGVTPERVKELESIGYEPTVGNLVQFGHAHVTPEYVKEMTDTLGRKPTAEELVEMRHLGVTPERVKGLAAAGYGKLSADELTQAAALGVDASFINELKAAGYDKLTFDELVQLRALGVNGEYVQALKAAGYDKLPAEELTQFRALGVSPEYLRALREAGLEKLPAEDVVQMRALGVDADFIRKLRDEGLEKLSVEDLVRLRSSGVDADFIRELRKKQ</sequence>
<gene>
    <name evidence="4" type="ORF">OV287_01235</name>
</gene>
<keyword evidence="4" id="KW-0378">Hydrolase</keyword>
<comment type="caution">
    <text evidence="4">The sequence shown here is derived from an EMBL/GenBank/DDBJ whole genome shotgun (WGS) entry which is preliminary data.</text>
</comment>
<feature type="region of interest" description="Disordered" evidence="1">
    <location>
        <begin position="423"/>
        <end position="460"/>
    </location>
</feature>
<feature type="compositionally biased region" description="Pro residues" evidence="1">
    <location>
        <begin position="427"/>
        <end position="437"/>
    </location>
</feature>
<dbReference type="EC" id="3.4.24.-" evidence="4"/>
<dbReference type="InterPro" id="IPR052173">
    <property type="entry name" value="Beta-lactam_resp_regulator"/>
</dbReference>
<dbReference type="Proteomes" id="UP001207654">
    <property type="component" value="Unassembled WGS sequence"/>
</dbReference>
<evidence type="ECO:0000256" key="1">
    <source>
        <dbReference type="SAM" id="MobiDB-lite"/>
    </source>
</evidence>
<dbReference type="GO" id="GO:0008237">
    <property type="term" value="F:metallopeptidase activity"/>
    <property type="evidence" value="ECO:0007669"/>
    <property type="project" value="UniProtKB-KW"/>
</dbReference>
<evidence type="ECO:0000256" key="2">
    <source>
        <dbReference type="SAM" id="Phobius"/>
    </source>
</evidence>
<dbReference type="Gene3D" id="3.30.2010.10">
    <property type="entry name" value="Metalloproteases ('zincins'), catalytic domain"/>
    <property type="match status" value="1"/>
</dbReference>